<dbReference type="AlphaFoldDB" id="A0A0D7ARJ8"/>
<keyword evidence="2" id="KW-1185">Reference proteome</keyword>
<gene>
    <name evidence="1" type="ORF">CYLTODRAFT_460242</name>
</gene>
<name>A0A0D7ARJ8_9AGAR</name>
<evidence type="ECO:0000313" key="1">
    <source>
        <dbReference type="EMBL" id="KIY60978.1"/>
    </source>
</evidence>
<organism evidence="1 2">
    <name type="scientific">Cylindrobasidium torrendii FP15055 ss-10</name>
    <dbReference type="NCBI Taxonomy" id="1314674"/>
    <lineage>
        <taxon>Eukaryota</taxon>
        <taxon>Fungi</taxon>
        <taxon>Dikarya</taxon>
        <taxon>Basidiomycota</taxon>
        <taxon>Agaricomycotina</taxon>
        <taxon>Agaricomycetes</taxon>
        <taxon>Agaricomycetidae</taxon>
        <taxon>Agaricales</taxon>
        <taxon>Marasmiineae</taxon>
        <taxon>Physalacriaceae</taxon>
        <taxon>Cylindrobasidium</taxon>
    </lineage>
</organism>
<protein>
    <submittedName>
        <fullName evidence="1">Uncharacterized protein</fullName>
    </submittedName>
</protein>
<evidence type="ECO:0000313" key="2">
    <source>
        <dbReference type="Proteomes" id="UP000054007"/>
    </source>
</evidence>
<proteinExistence type="predicted"/>
<reference evidence="1 2" key="1">
    <citation type="journal article" date="2015" name="Fungal Genet. Biol.">
        <title>Evolution of novel wood decay mechanisms in Agaricales revealed by the genome sequences of Fistulina hepatica and Cylindrobasidium torrendii.</title>
        <authorList>
            <person name="Floudas D."/>
            <person name="Held B.W."/>
            <person name="Riley R."/>
            <person name="Nagy L.G."/>
            <person name="Koehler G."/>
            <person name="Ransdell A.S."/>
            <person name="Younus H."/>
            <person name="Chow J."/>
            <person name="Chiniquy J."/>
            <person name="Lipzen A."/>
            <person name="Tritt A."/>
            <person name="Sun H."/>
            <person name="Haridas S."/>
            <person name="LaButti K."/>
            <person name="Ohm R.A."/>
            <person name="Kues U."/>
            <person name="Blanchette R.A."/>
            <person name="Grigoriev I.V."/>
            <person name="Minto R.E."/>
            <person name="Hibbett D.S."/>
        </authorList>
    </citation>
    <scope>NUCLEOTIDE SEQUENCE [LARGE SCALE GENOMIC DNA]</scope>
    <source>
        <strain evidence="1 2">FP15055 ss-10</strain>
    </source>
</reference>
<sequence>MNTKTQRRKRQVKIGALQGHHFISPSVNEHFDMYDFVNRDDNAKADPARAGFIRKLHDHLVGRLRGEVFDGDTAQYTQADPPIAVPILKTLGVYVAAGLMIGGVASLESPDAHSGGVAHLS</sequence>
<accession>A0A0D7ARJ8</accession>
<dbReference type="EMBL" id="KN881118">
    <property type="protein sequence ID" value="KIY60978.1"/>
    <property type="molecule type" value="Genomic_DNA"/>
</dbReference>
<dbReference type="Proteomes" id="UP000054007">
    <property type="component" value="Unassembled WGS sequence"/>
</dbReference>